<dbReference type="RefSeq" id="WP_106447912.1">
    <property type="nucleotide sequence ID" value="NZ_CP027669.1"/>
</dbReference>
<dbReference type="SMART" id="SM00487">
    <property type="entry name" value="DEXDc"/>
    <property type="match status" value="1"/>
</dbReference>
<dbReference type="InterPro" id="IPR027417">
    <property type="entry name" value="P-loop_NTPase"/>
</dbReference>
<accession>A0A2S0N4J2</accession>
<feature type="region of interest" description="Disordered" evidence="7">
    <location>
        <begin position="375"/>
        <end position="422"/>
    </location>
</feature>
<evidence type="ECO:0000313" key="11">
    <source>
        <dbReference type="EMBL" id="AVO42937.1"/>
    </source>
</evidence>
<dbReference type="InterPro" id="IPR044742">
    <property type="entry name" value="DEAD/DEAH_RhlB"/>
</dbReference>
<keyword evidence="3 6" id="KW-0347">Helicase</keyword>
<evidence type="ECO:0000256" key="7">
    <source>
        <dbReference type="SAM" id="MobiDB-lite"/>
    </source>
</evidence>
<dbReference type="KEGG" id="simp:C6571_17980"/>
<keyword evidence="12" id="KW-1185">Reference proteome</keyword>
<evidence type="ECO:0000256" key="8">
    <source>
        <dbReference type="SAM" id="SignalP"/>
    </source>
</evidence>
<dbReference type="InterPro" id="IPR011545">
    <property type="entry name" value="DEAD/DEAH_box_helicase_dom"/>
</dbReference>
<dbReference type="PROSITE" id="PS00039">
    <property type="entry name" value="DEAD_ATP_HELICASE"/>
    <property type="match status" value="1"/>
</dbReference>
<feature type="domain" description="Helicase ATP-binding" evidence="9">
    <location>
        <begin position="32"/>
        <end position="208"/>
    </location>
</feature>
<dbReference type="Pfam" id="PF00271">
    <property type="entry name" value="Helicase_C"/>
    <property type="match status" value="1"/>
</dbReference>
<dbReference type="PROSITE" id="PS51194">
    <property type="entry name" value="HELICASE_CTER"/>
    <property type="match status" value="1"/>
</dbReference>
<dbReference type="Pfam" id="PF00270">
    <property type="entry name" value="DEAD"/>
    <property type="match status" value="1"/>
</dbReference>
<dbReference type="InterPro" id="IPR050079">
    <property type="entry name" value="DEAD_box_RNA_helicase"/>
</dbReference>
<dbReference type="EMBL" id="CP027669">
    <property type="protein sequence ID" value="AVO42937.1"/>
    <property type="molecule type" value="Genomic_DNA"/>
</dbReference>
<evidence type="ECO:0000256" key="1">
    <source>
        <dbReference type="ARBA" id="ARBA00022741"/>
    </source>
</evidence>
<dbReference type="AlphaFoldDB" id="A0A2S0N4J2"/>
<keyword evidence="1 6" id="KW-0547">Nucleotide-binding</keyword>
<dbReference type="CDD" id="cd18787">
    <property type="entry name" value="SF2_C_DEAD"/>
    <property type="match status" value="1"/>
</dbReference>
<evidence type="ECO:0000313" key="12">
    <source>
        <dbReference type="Proteomes" id="UP000239326"/>
    </source>
</evidence>
<dbReference type="GO" id="GO:0005829">
    <property type="term" value="C:cytosol"/>
    <property type="evidence" value="ECO:0007669"/>
    <property type="project" value="TreeGrafter"/>
</dbReference>
<reference evidence="11 12" key="1">
    <citation type="submission" date="2018-03" db="EMBL/GenBank/DDBJ databases">
        <title>Genome sequencing of Simplicispira sp.</title>
        <authorList>
            <person name="Kim S.-J."/>
            <person name="Heo J."/>
            <person name="Kwon S.-W."/>
        </authorList>
    </citation>
    <scope>NUCLEOTIDE SEQUENCE [LARGE SCALE GENOMIC DNA]</scope>
    <source>
        <strain evidence="11 12">SC1-8</strain>
    </source>
</reference>
<gene>
    <name evidence="11" type="ORF">C6571_17980</name>
</gene>
<keyword evidence="2 6" id="KW-0378">Hydrolase</keyword>
<evidence type="ECO:0000259" key="9">
    <source>
        <dbReference type="PROSITE" id="PS51192"/>
    </source>
</evidence>
<dbReference type="GO" id="GO:0003676">
    <property type="term" value="F:nucleic acid binding"/>
    <property type="evidence" value="ECO:0007669"/>
    <property type="project" value="InterPro"/>
</dbReference>
<protein>
    <submittedName>
        <fullName evidence="11">RNA helicase</fullName>
    </submittedName>
</protein>
<dbReference type="PROSITE" id="PS51192">
    <property type="entry name" value="HELICASE_ATP_BIND_1"/>
    <property type="match status" value="1"/>
</dbReference>
<feature type="compositionally biased region" description="Basic residues" evidence="7">
    <location>
        <begin position="396"/>
        <end position="405"/>
    </location>
</feature>
<proteinExistence type="inferred from homology"/>
<keyword evidence="4 6" id="KW-0067">ATP-binding</keyword>
<evidence type="ECO:0000256" key="3">
    <source>
        <dbReference type="ARBA" id="ARBA00022806"/>
    </source>
</evidence>
<dbReference type="InterPro" id="IPR000629">
    <property type="entry name" value="RNA-helicase_DEAD-box_CS"/>
</dbReference>
<dbReference type="PANTHER" id="PTHR47959:SF13">
    <property type="entry name" value="ATP-DEPENDENT RNA HELICASE RHLE"/>
    <property type="match status" value="1"/>
</dbReference>
<comment type="similarity">
    <text evidence="5 6">Belongs to the DEAD box helicase family.</text>
</comment>
<dbReference type="GO" id="GO:0016787">
    <property type="term" value="F:hydrolase activity"/>
    <property type="evidence" value="ECO:0007669"/>
    <property type="project" value="UniProtKB-KW"/>
</dbReference>
<dbReference type="SUPFAM" id="SSF52540">
    <property type="entry name" value="P-loop containing nucleoside triphosphate hydrolases"/>
    <property type="match status" value="1"/>
</dbReference>
<feature type="chain" id="PRO_5015577138" evidence="8">
    <location>
        <begin position="19"/>
        <end position="422"/>
    </location>
</feature>
<dbReference type="GO" id="GO:0005524">
    <property type="term" value="F:ATP binding"/>
    <property type="evidence" value="ECO:0007669"/>
    <property type="project" value="UniProtKB-KW"/>
</dbReference>
<evidence type="ECO:0000256" key="2">
    <source>
        <dbReference type="ARBA" id="ARBA00022801"/>
    </source>
</evidence>
<dbReference type="InterPro" id="IPR014001">
    <property type="entry name" value="Helicase_ATP-bd"/>
</dbReference>
<evidence type="ECO:0000256" key="6">
    <source>
        <dbReference type="RuleBase" id="RU000492"/>
    </source>
</evidence>
<sequence>MPFSALGLLSTLAQAAQAKGYATPTQVQTDMLPAVLQGRDVLAQAPTGSGKTAAFALPLLQRLAQAPHVQPRPVHALVLVPTRELAVQVAAVLRDFAVALPRRVEVALAFGGVSINPQMMALRGGADVVVATPGRLLDLVEHNALRLDQVQTLVLDEADRLLDLGFADELARVLALLPAARQNLLLSATFPGKVQALAQALLREPVRIRVDAPAETPDIVQRSIAVDAARRTQLLRHLLLQEGWSRVLVFVATQYAAEHVAEKLYKAGIFATPFHGGLSQGARRQVLDEFKAERWQVVLTTDLAARGLDIAQLPAVVNFDLPRSPSDYVHRIGRTGRAGEAGLALSFVTPEGEAHMRLIEKRLGVQFERERLAGFEPSTEPATSSANADAGAGGIKGKRPSKKDKLRAAGLLPPLDRSPGGT</sequence>
<dbReference type="Proteomes" id="UP000239326">
    <property type="component" value="Chromosome"/>
</dbReference>
<evidence type="ECO:0000256" key="5">
    <source>
        <dbReference type="ARBA" id="ARBA00038437"/>
    </source>
</evidence>
<name>A0A2S0N4J2_9BURK</name>
<feature type="domain" description="Helicase C-terminal" evidence="10">
    <location>
        <begin position="233"/>
        <end position="383"/>
    </location>
</feature>
<dbReference type="GO" id="GO:0003724">
    <property type="term" value="F:RNA helicase activity"/>
    <property type="evidence" value="ECO:0007669"/>
    <property type="project" value="TreeGrafter"/>
</dbReference>
<dbReference type="InterPro" id="IPR001650">
    <property type="entry name" value="Helicase_C-like"/>
</dbReference>
<organism evidence="11 12">
    <name type="scientific">Simplicispira suum</name>
    <dbReference type="NCBI Taxonomy" id="2109915"/>
    <lineage>
        <taxon>Bacteria</taxon>
        <taxon>Pseudomonadati</taxon>
        <taxon>Pseudomonadota</taxon>
        <taxon>Betaproteobacteria</taxon>
        <taxon>Burkholderiales</taxon>
        <taxon>Comamonadaceae</taxon>
        <taxon>Simplicispira</taxon>
    </lineage>
</organism>
<evidence type="ECO:0000256" key="4">
    <source>
        <dbReference type="ARBA" id="ARBA00022840"/>
    </source>
</evidence>
<feature type="signal peptide" evidence="8">
    <location>
        <begin position="1"/>
        <end position="18"/>
    </location>
</feature>
<dbReference type="PANTHER" id="PTHR47959">
    <property type="entry name" value="ATP-DEPENDENT RNA HELICASE RHLE-RELATED"/>
    <property type="match status" value="1"/>
</dbReference>
<dbReference type="SMART" id="SM00490">
    <property type="entry name" value="HELICc"/>
    <property type="match status" value="1"/>
</dbReference>
<dbReference type="Gene3D" id="3.40.50.300">
    <property type="entry name" value="P-loop containing nucleotide triphosphate hydrolases"/>
    <property type="match status" value="2"/>
</dbReference>
<keyword evidence="8" id="KW-0732">Signal</keyword>
<dbReference type="CDD" id="cd00268">
    <property type="entry name" value="DEADc"/>
    <property type="match status" value="1"/>
</dbReference>
<dbReference type="OrthoDB" id="8520957at2"/>
<evidence type="ECO:0000259" key="10">
    <source>
        <dbReference type="PROSITE" id="PS51194"/>
    </source>
</evidence>